<dbReference type="AlphaFoldDB" id="A0A5N6V988"/>
<feature type="signal peptide" evidence="2">
    <location>
        <begin position="1"/>
        <end position="23"/>
    </location>
</feature>
<feature type="chain" id="PRO_5024982873" description="Mid2 domain-containing protein" evidence="2">
    <location>
        <begin position="24"/>
        <end position="250"/>
    </location>
</feature>
<feature type="transmembrane region" description="Helical" evidence="1">
    <location>
        <begin position="171"/>
        <end position="195"/>
    </location>
</feature>
<protein>
    <recommendedName>
        <fullName evidence="5">Mid2 domain-containing protein</fullName>
    </recommendedName>
</protein>
<dbReference type="EMBL" id="ML738589">
    <property type="protein sequence ID" value="KAE8167588.1"/>
    <property type="molecule type" value="Genomic_DNA"/>
</dbReference>
<organism evidence="3 4">
    <name type="scientific">Aspergillus tamarii</name>
    <dbReference type="NCBI Taxonomy" id="41984"/>
    <lineage>
        <taxon>Eukaryota</taxon>
        <taxon>Fungi</taxon>
        <taxon>Dikarya</taxon>
        <taxon>Ascomycota</taxon>
        <taxon>Pezizomycotina</taxon>
        <taxon>Eurotiomycetes</taxon>
        <taxon>Eurotiomycetidae</taxon>
        <taxon>Eurotiales</taxon>
        <taxon>Aspergillaceae</taxon>
        <taxon>Aspergillus</taxon>
        <taxon>Aspergillus subgen. Circumdati</taxon>
    </lineage>
</organism>
<proteinExistence type="predicted"/>
<name>A0A5N6V988_ASPTM</name>
<evidence type="ECO:0000256" key="1">
    <source>
        <dbReference type="SAM" id="Phobius"/>
    </source>
</evidence>
<evidence type="ECO:0000256" key="2">
    <source>
        <dbReference type="SAM" id="SignalP"/>
    </source>
</evidence>
<dbReference type="OrthoDB" id="5215637at2759"/>
<evidence type="ECO:0008006" key="5">
    <source>
        <dbReference type="Google" id="ProtNLM"/>
    </source>
</evidence>
<reference evidence="3 4" key="1">
    <citation type="submission" date="2019-04" db="EMBL/GenBank/DDBJ databases">
        <title>Friends and foes A comparative genomics study of 23 Aspergillus species from section Flavi.</title>
        <authorList>
            <consortium name="DOE Joint Genome Institute"/>
            <person name="Kjaerbolling I."/>
            <person name="Vesth T."/>
            <person name="Frisvad J.C."/>
            <person name="Nybo J.L."/>
            <person name="Theobald S."/>
            <person name="Kildgaard S."/>
            <person name="Isbrandt T."/>
            <person name="Kuo A."/>
            <person name="Sato A."/>
            <person name="Lyhne E.K."/>
            <person name="Kogle M.E."/>
            <person name="Wiebenga A."/>
            <person name="Kun R.S."/>
            <person name="Lubbers R.J."/>
            <person name="Makela M.R."/>
            <person name="Barry K."/>
            <person name="Chovatia M."/>
            <person name="Clum A."/>
            <person name="Daum C."/>
            <person name="Haridas S."/>
            <person name="He G."/>
            <person name="LaButti K."/>
            <person name="Lipzen A."/>
            <person name="Mondo S."/>
            <person name="Riley R."/>
            <person name="Salamov A."/>
            <person name="Simmons B.A."/>
            <person name="Magnuson J.K."/>
            <person name="Henrissat B."/>
            <person name="Mortensen U.H."/>
            <person name="Larsen T.O."/>
            <person name="Devries R.P."/>
            <person name="Grigoriev I.V."/>
            <person name="Machida M."/>
            <person name="Baker S.E."/>
            <person name="Andersen M.R."/>
        </authorList>
    </citation>
    <scope>NUCLEOTIDE SEQUENCE [LARGE SCALE GENOMIC DNA]</scope>
    <source>
        <strain evidence="3 4">CBS 117626</strain>
    </source>
</reference>
<evidence type="ECO:0000313" key="3">
    <source>
        <dbReference type="EMBL" id="KAE8167588.1"/>
    </source>
</evidence>
<keyword evidence="1" id="KW-1133">Transmembrane helix</keyword>
<dbReference type="Proteomes" id="UP000326950">
    <property type="component" value="Unassembled WGS sequence"/>
</dbReference>
<keyword evidence="4" id="KW-1185">Reference proteome</keyword>
<gene>
    <name evidence="3" type="ORF">BDV40DRAFT_253201</name>
</gene>
<sequence>MKWSLRTLWVVTLFLTRLDLIAAATCYTPDGYAVADPRYIPCIAIDGENSMCCKLNDTMPDTCHSTGLCYSSQTGYWRDFCTDKNWNSPNCLKKTFCDDAAGGKSNWTTRVTSCGDGSWCCGDTNDCCTNGGGFTLDSPLVTIGSNATVTTTVTATPKDSNKGSSDSSGKVAIGVGVAVPLACLACGMLGVGFLWGRRSARQALSQPGFHRVASGTLGISKTPQAELGHGQQQIYEVSGNEQSYELPATR</sequence>
<keyword evidence="2" id="KW-0732">Signal</keyword>
<evidence type="ECO:0000313" key="4">
    <source>
        <dbReference type="Proteomes" id="UP000326950"/>
    </source>
</evidence>
<keyword evidence="1" id="KW-0812">Transmembrane</keyword>
<accession>A0A5N6V988</accession>
<keyword evidence="1" id="KW-0472">Membrane</keyword>